<gene>
    <name evidence="2" type="ORF">EDD18DRAFT_1133128</name>
</gene>
<feature type="region of interest" description="Disordered" evidence="1">
    <location>
        <begin position="127"/>
        <end position="171"/>
    </location>
</feature>
<proteinExistence type="predicted"/>
<reference evidence="2" key="1">
    <citation type="submission" date="2023-06" db="EMBL/GenBank/DDBJ databases">
        <authorList>
            <consortium name="Lawrence Berkeley National Laboratory"/>
            <person name="Ahrendt S."/>
            <person name="Sahu N."/>
            <person name="Indic B."/>
            <person name="Wong-Bajracharya J."/>
            <person name="Merenyi Z."/>
            <person name="Ke H.-M."/>
            <person name="Monk M."/>
            <person name="Kocsube S."/>
            <person name="Drula E."/>
            <person name="Lipzen A."/>
            <person name="Balint B."/>
            <person name="Henrissat B."/>
            <person name="Andreopoulos B."/>
            <person name="Martin F.M."/>
            <person name="Harder C.B."/>
            <person name="Rigling D."/>
            <person name="Ford K.L."/>
            <person name="Foster G.D."/>
            <person name="Pangilinan J."/>
            <person name="Papanicolaou A."/>
            <person name="Barry K."/>
            <person name="LaButti K."/>
            <person name="Viragh M."/>
            <person name="Koriabine M."/>
            <person name="Yan M."/>
            <person name="Riley R."/>
            <person name="Champramary S."/>
            <person name="Plett K.L."/>
            <person name="Tsai I.J."/>
            <person name="Slot J."/>
            <person name="Sipos G."/>
            <person name="Plett J."/>
            <person name="Nagy L.G."/>
            <person name="Grigoriev I.V."/>
        </authorList>
    </citation>
    <scope>NUCLEOTIDE SEQUENCE</scope>
    <source>
        <strain evidence="2">HWK02</strain>
    </source>
</reference>
<feature type="compositionally biased region" description="Polar residues" evidence="1">
    <location>
        <begin position="127"/>
        <end position="162"/>
    </location>
</feature>
<dbReference type="AlphaFoldDB" id="A0AA39QLU6"/>
<sequence length="408" mass="45928">MTSKDGPLVSQQISEGAAIILEEKNKGPTDWLGRRWAGANKHLVCATCKENGVECIPMDTRIQCNSSVCKQSDKPCSKFNDELYDRIVKRVPNLDRATFDNVISPQRSPESTGLSLKIPARRRSSEYASISKRVQNSTSSDESVSAKSGNSHHNSGIQTLSQKLEDKNRENEELRVELTTLKADWEEQKAETEAEFQALKVKLDTTKAACTAANERAEREANLRREIEQNVTPQEQIDALKKELEDSRQQLKEKQQIQDQLKNEITVLQSESSRTTTSIEKHGSKVTALRRQIESEHTARLRLDLAELYHTRSERVCLAEALADQSESGLVLAVQAHLKVLDETVKRKRASIPRSFDRLLEVMNGGNSMVSRGREDASSGDMDSNEDRDEEMSVPSVPPLPRKRRKLH</sequence>
<protein>
    <submittedName>
        <fullName evidence="2">Uncharacterized protein</fullName>
    </submittedName>
</protein>
<dbReference type="Proteomes" id="UP001175228">
    <property type="component" value="Unassembled WGS sequence"/>
</dbReference>
<feature type="region of interest" description="Disordered" evidence="1">
    <location>
        <begin position="365"/>
        <end position="408"/>
    </location>
</feature>
<accession>A0AA39QLU6</accession>
<evidence type="ECO:0000256" key="1">
    <source>
        <dbReference type="SAM" id="MobiDB-lite"/>
    </source>
</evidence>
<dbReference type="EMBL" id="JAUEPU010000003">
    <property type="protein sequence ID" value="KAK0504335.1"/>
    <property type="molecule type" value="Genomic_DNA"/>
</dbReference>
<name>A0AA39QLU6_9AGAR</name>
<organism evidence="2 3">
    <name type="scientific">Armillaria luteobubalina</name>
    <dbReference type="NCBI Taxonomy" id="153913"/>
    <lineage>
        <taxon>Eukaryota</taxon>
        <taxon>Fungi</taxon>
        <taxon>Dikarya</taxon>
        <taxon>Basidiomycota</taxon>
        <taxon>Agaricomycotina</taxon>
        <taxon>Agaricomycetes</taxon>
        <taxon>Agaricomycetidae</taxon>
        <taxon>Agaricales</taxon>
        <taxon>Marasmiineae</taxon>
        <taxon>Physalacriaceae</taxon>
        <taxon>Armillaria</taxon>
    </lineage>
</organism>
<feature type="compositionally biased region" description="Acidic residues" evidence="1">
    <location>
        <begin position="383"/>
        <end position="392"/>
    </location>
</feature>
<evidence type="ECO:0000313" key="3">
    <source>
        <dbReference type="Proteomes" id="UP001175228"/>
    </source>
</evidence>
<evidence type="ECO:0000313" key="2">
    <source>
        <dbReference type="EMBL" id="KAK0504335.1"/>
    </source>
</evidence>
<keyword evidence="3" id="KW-1185">Reference proteome</keyword>
<comment type="caution">
    <text evidence="2">The sequence shown here is derived from an EMBL/GenBank/DDBJ whole genome shotgun (WGS) entry which is preliminary data.</text>
</comment>
<feature type="non-terminal residue" evidence="2">
    <location>
        <position position="1"/>
    </location>
</feature>